<dbReference type="InterPro" id="IPR021497">
    <property type="entry name" value="GTA_holin_3TM"/>
</dbReference>
<keyword evidence="1" id="KW-0472">Membrane</keyword>
<evidence type="ECO:0000313" key="3">
    <source>
        <dbReference type="Proteomes" id="UP000466024"/>
    </source>
</evidence>
<reference evidence="2 3" key="1">
    <citation type="submission" date="2019-08" db="EMBL/GenBank/DDBJ databases">
        <title>Bioinformatics analysis of the strain L3 and L5.</title>
        <authorList>
            <person name="Li X."/>
        </authorList>
    </citation>
    <scope>NUCLEOTIDE SEQUENCE [LARGE SCALE GENOMIC DNA]</scope>
    <source>
        <strain evidence="2 3">L3</strain>
    </source>
</reference>
<evidence type="ECO:0000256" key="1">
    <source>
        <dbReference type="SAM" id="Phobius"/>
    </source>
</evidence>
<dbReference type="EMBL" id="VTPX01000008">
    <property type="protein sequence ID" value="KAA0017117.1"/>
    <property type="molecule type" value="Genomic_DNA"/>
</dbReference>
<dbReference type="AlphaFoldDB" id="A0A640WAA0"/>
<organism evidence="2 3">
    <name type="scientific">Salinicola corii</name>
    <dbReference type="NCBI Taxonomy" id="2606937"/>
    <lineage>
        <taxon>Bacteria</taxon>
        <taxon>Pseudomonadati</taxon>
        <taxon>Pseudomonadota</taxon>
        <taxon>Gammaproteobacteria</taxon>
        <taxon>Oceanospirillales</taxon>
        <taxon>Halomonadaceae</taxon>
        <taxon>Salinicola</taxon>
    </lineage>
</organism>
<dbReference type="Proteomes" id="UP000466024">
    <property type="component" value="Unassembled WGS sequence"/>
</dbReference>
<sequence>MSIIDKALGAVVSPILDIVDKAVTDKDQAAAIKAEITRALILERSKSVEARMQVVLAEANGESWLQRNWRPLLMLTIVAIVANNYLVAPYLGAMFGVGLTLPLPSALWDLMTLGVGGYIATQGVREGVSSWQQGQVAREQAKAGRLGDEIDARR</sequence>
<keyword evidence="3" id="KW-1185">Reference proteome</keyword>
<dbReference type="RefSeq" id="WP_149436029.1">
    <property type="nucleotide sequence ID" value="NZ_VTPX01000008.1"/>
</dbReference>
<keyword evidence="1" id="KW-1133">Transmembrane helix</keyword>
<accession>A0A640WAA0</accession>
<proteinExistence type="predicted"/>
<evidence type="ECO:0000313" key="2">
    <source>
        <dbReference type="EMBL" id="KAA0017117.1"/>
    </source>
</evidence>
<evidence type="ECO:0008006" key="4">
    <source>
        <dbReference type="Google" id="ProtNLM"/>
    </source>
</evidence>
<comment type="caution">
    <text evidence="2">The sequence shown here is derived from an EMBL/GenBank/DDBJ whole genome shotgun (WGS) entry which is preliminary data.</text>
</comment>
<gene>
    <name evidence="2" type="ORF">F0A16_14015</name>
</gene>
<name>A0A640WAA0_9GAMM</name>
<dbReference type="Pfam" id="PF11351">
    <property type="entry name" value="GTA_holin_3TM"/>
    <property type="match status" value="1"/>
</dbReference>
<protein>
    <recommendedName>
        <fullName evidence="4">Holin</fullName>
    </recommendedName>
</protein>
<keyword evidence="1" id="KW-0812">Transmembrane</keyword>
<feature type="transmembrane region" description="Helical" evidence="1">
    <location>
        <begin position="72"/>
        <end position="101"/>
    </location>
</feature>